<keyword evidence="6" id="KW-0378">Hydrolase</keyword>
<comment type="pathway">
    <text evidence="1">Cofactor biosynthesis; thiamine diphosphate biosynthesis.</text>
</comment>
<dbReference type="AlphaFoldDB" id="A0A2Z3YRF1"/>
<feature type="region of interest" description="Disordered" evidence="4">
    <location>
        <begin position="124"/>
        <end position="156"/>
    </location>
</feature>
<dbReference type="GO" id="GO:0005829">
    <property type="term" value="C:cytosol"/>
    <property type="evidence" value="ECO:0007669"/>
    <property type="project" value="TreeGrafter"/>
</dbReference>
<dbReference type="InterPro" id="IPR016084">
    <property type="entry name" value="Haem_Oase-like_multi-hlx"/>
</dbReference>
<dbReference type="InterPro" id="IPR050967">
    <property type="entry name" value="Thiamine_Salvage_TenA"/>
</dbReference>
<dbReference type="STRING" id="1737425.GCA_900049755_00418"/>
<evidence type="ECO:0000256" key="2">
    <source>
        <dbReference type="PIRSR" id="PIRSR003170-1"/>
    </source>
</evidence>
<dbReference type="EMBL" id="CP024988">
    <property type="protein sequence ID" value="AWT25680.1"/>
    <property type="molecule type" value="Genomic_DNA"/>
</dbReference>
<evidence type="ECO:0000256" key="4">
    <source>
        <dbReference type="SAM" id="MobiDB-lite"/>
    </source>
</evidence>
<dbReference type="InterPro" id="IPR004305">
    <property type="entry name" value="Thiaminase-2/PQQC"/>
</dbReference>
<evidence type="ECO:0000256" key="1">
    <source>
        <dbReference type="ARBA" id="ARBA00004948"/>
    </source>
</evidence>
<feature type="binding site" evidence="3">
    <location>
        <position position="77"/>
    </location>
    <ligand>
        <name>substrate</name>
    </ligand>
</feature>
<feature type="compositionally biased region" description="Basic and acidic residues" evidence="4">
    <location>
        <begin position="1"/>
        <end position="11"/>
    </location>
</feature>
<dbReference type="PANTHER" id="PTHR43198">
    <property type="entry name" value="BIFUNCTIONAL TH2 PROTEIN"/>
    <property type="match status" value="1"/>
</dbReference>
<dbReference type="CDD" id="cd19358">
    <property type="entry name" value="TenA_E_Spr0628-like"/>
    <property type="match status" value="1"/>
</dbReference>
<feature type="compositionally biased region" description="Low complexity" evidence="4">
    <location>
        <begin position="128"/>
        <end position="153"/>
    </location>
</feature>
<dbReference type="Proteomes" id="UP000247696">
    <property type="component" value="Chromosome"/>
</dbReference>
<feature type="active site" description="Proton donor" evidence="2">
    <location>
        <position position="264"/>
    </location>
</feature>
<reference evidence="7" key="1">
    <citation type="submission" date="2017-11" db="EMBL/GenBank/DDBJ databases">
        <title>Otitis media/interna in a cat caused by the recently described species Corynebacterium provencense.</title>
        <authorList>
            <person name="Kittl S."/>
            <person name="Brodard I."/>
            <person name="Rychener L."/>
            <person name="Jores J."/>
            <person name="Roosje P."/>
            <person name="Gobeli Brawand S."/>
        </authorList>
    </citation>
    <scope>NUCLEOTIDE SEQUENCE [LARGE SCALE GENOMIC DNA]</scope>
    <source>
        <strain evidence="7">17KM38</strain>
    </source>
</reference>
<organism evidence="6 7">
    <name type="scientific">Corynebacterium provencense</name>
    <dbReference type="NCBI Taxonomy" id="1737425"/>
    <lineage>
        <taxon>Bacteria</taxon>
        <taxon>Bacillati</taxon>
        <taxon>Actinomycetota</taxon>
        <taxon>Actinomycetes</taxon>
        <taxon>Mycobacteriales</taxon>
        <taxon>Corynebacteriaceae</taxon>
        <taxon>Corynebacterium</taxon>
    </lineage>
</organism>
<dbReference type="PANTHER" id="PTHR43198:SF2">
    <property type="entry name" value="SI:CH1073-67J19.1-RELATED"/>
    <property type="match status" value="1"/>
</dbReference>
<dbReference type="InterPro" id="IPR026285">
    <property type="entry name" value="TenA_E"/>
</dbReference>
<gene>
    <name evidence="6" type="primary">tenA</name>
    <name evidence="6" type="ORF">Csp1_08720</name>
</gene>
<protein>
    <submittedName>
        <fullName evidence="6">Aminopyrimidine aminohydrolase</fullName>
        <ecNumber evidence="6">3.5.99.2</ecNumber>
    </submittedName>
</protein>
<dbReference type="EC" id="3.5.99.2" evidence="6"/>
<feature type="region of interest" description="Disordered" evidence="4">
    <location>
        <begin position="1"/>
        <end position="34"/>
    </location>
</feature>
<dbReference type="Gene3D" id="1.20.910.10">
    <property type="entry name" value="Heme oxygenase-like"/>
    <property type="match status" value="1"/>
</dbReference>
<accession>A0A2Z3YRF1</accession>
<sequence>MADHRPVHAAEDTSAGRAATPEPDRPGSGVGGGARFSDVLRAENRTTWETAVTHPFVTSLFAGTLPDRDLAAYLVQDYRFADGFMALIGAAVATADNYPSRHRFARFIGEVAGDEDTYFREAVEELSESSAESSAESWAENSAGHSAGSADGDGVPDTEATTGFRQLFADAAASGSYPAVIAVILVCEWLYLDWATRPENRAYGTGPDGYPARPVHAEWVRLHDYPDFHELVAFLRSEMDRVGDRTPEDARSAREFFARTVDLELQFFDGHADRDPGHGGHTRGTGRPPR</sequence>
<feature type="region of interest" description="Disordered" evidence="4">
    <location>
        <begin position="269"/>
        <end position="290"/>
    </location>
</feature>
<dbReference type="Pfam" id="PF03070">
    <property type="entry name" value="TENA_THI-4"/>
    <property type="match status" value="1"/>
</dbReference>
<evidence type="ECO:0000313" key="6">
    <source>
        <dbReference type="EMBL" id="AWT25680.1"/>
    </source>
</evidence>
<dbReference type="PIRSF" id="PIRSF003170">
    <property type="entry name" value="Pet18p"/>
    <property type="match status" value="1"/>
</dbReference>
<evidence type="ECO:0000259" key="5">
    <source>
        <dbReference type="Pfam" id="PF03070"/>
    </source>
</evidence>
<dbReference type="KEGG" id="cpre:Csp1_08720"/>
<name>A0A2Z3YRF1_9CORY</name>
<feature type="binding site" evidence="3">
    <location>
        <position position="115"/>
    </location>
    <ligand>
        <name>substrate</name>
    </ligand>
</feature>
<evidence type="ECO:0000313" key="7">
    <source>
        <dbReference type="Proteomes" id="UP000247696"/>
    </source>
</evidence>
<dbReference type="GO" id="GO:0050334">
    <property type="term" value="F:thiaminase activity"/>
    <property type="evidence" value="ECO:0007669"/>
    <property type="project" value="UniProtKB-EC"/>
</dbReference>
<evidence type="ECO:0000256" key="3">
    <source>
        <dbReference type="PIRSR" id="PIRSR003170-2"/>
    </source>
</evidence>
<dbReference type="SUPFAM" id="SSF48613">
    <property type="entry name" value="Heme oxygenase-like"/>
    <property type="match status" value="1"/>
</dbReference>
<keyword evidence="7" id="KW-1185">Reference proteome</keyword>
<feature type="binding site" evidence="3">
    <location>
        <position position="188"/>
    </location>
    <ligand>
        <name>substrate</name>
    </ligand>
</feature>
<dbReference type="OrthoDB" id="3711545at2"/>
<feature type="domain" description="Thiaminase-2/PQQC" evidence="5">
    <location>
        <begin position="45"/>
        <end position="126"/>
    </location>
</feature>
<proteinExistence type="predicted"/>